<dbReference type="EMBL" id="KQ964330">
    <property type="protein sequence ID" value="KXJ84794.1"/>
    <property type="molecule type" value="Genomic_DNA"/>
</dbReference>
<dbReference type="Proteomes" id="UP000070501">
    <property type="component" value="Unassembled WGS sequence"/>
</dbReference>
<evidence type="ECO:0000313" key="3">
    <source>
        <dbReference type="Proteomes" id="UP000070501"/>
    </source>
</evidence>
<feature type="non-terminal residue" evidence="2">
    <location>
        <position position="92"/>
    </location>
</feature>
<reference evidence="3" key="1">
    <citation type="submission" date="2016-02" db="EMBL/GenBank/DDBJ databases">
        <title>Draft genome sequence of Microdochium bolleyi, a fungal endophyte of beachgrass.</title>
        <authorList>
            <consortium name="DOE Joint Genome Institute"/>
            <person name="David A.S."/>
            <person name="May G."/>
            <person name="Haridas S."/>
            <person name="Lim J."/>
            <person name="Wang M."/>
            <person name="Labutti K."/>
            <person name="Lipzen A."/>
            <person name="Barry K."/>
            <person name="Grigoriev I.V."/>
        </authorList>
    </citation>
    <scope>NUCLEOTIDE SEQUENCE [LARGE SCALE GENOMIC DNA]</scope>
    <source>
        <strain evidence="3">J235TASD1</strain>
    </source>
</reference>
<feature type="region of interest" description="Disordered" evidence="1">
    <location>
        <begin position="1"/>
        <end position="23"/>
    </location>
</feature>
<dbReference type="InParanoid" id="A0A136IIX6"/>
<keyword evidence="3" id="KW-1185">Reference proteome</keyword>
<accession>A0A136IIX6</accession>
<evidence type="ECO:0000313" key="2">
    <source>
        <dbReference type="EMBL" id="KXJ84794.1"/>
    </source>
</evidence>
<evidence type="ECO:0000256" key="1">
    <source>
        <dbReference type="SAM" id="MobiDB-lite"/>
    </source>
</evidence>
<gene>
    <name evidence="2" type="ORF">Micbo1qcDRAFT_169954</name>
</gene>
<sequence length="92" mass="10434">MPTIATSRLSRISNGPERKRAQGFRRLANTLEASRLLAVGLRQNSVGQRRRPVAGATGLRRSQDITMKDKGYIVWRSFLDRQSLPLYFSDQS</sequence>
<proteinExistence type="predicted"/>
<name>A0A136IIX6_9PEZI</name>
<protein>
    <submittedName>
        <fullName evidence="2">Uncharacterized protein</fullName>
    </submittedName>
</protein>
<dbReference type="AlphaFoldDB" id="A0A136IIX6"/>
<feature type="compositionally biased region" description="Polar residues" evidence="1">
    <location>
        <begin position="1"/>
        <end position="13"/>
    </location>
</feature>
<organism evidence="2 3">
    <name type="scientific">Microdochium bolleyi</name>
    <dbReference type="NCBI Taxonomy" id="196109"/>
    <lineage>
        <taxon>Eukaryota</taxon>
        <taxon>Fungi</taxon>
        <taxon>Dikarya</taxon>
        <taxon>Ascomycota</taxon>
        <taxon>Pezizomycotina</taxon>
        <taxon>Sordariomycetes</taxon>
        <taxon>Xylariomycetidae</taxon>
        <taxon>Xylariales</taxon>
        <taxon>Microdochiaceae</taxon>
        <taxon>Microdochium</taxon>
    </lineage>
</organism>